<dbReference type="AlphaFoldDB" id="A0AAY5EQT9"/>
<sequence length="83" mass="9607">MDVLNLWQDDPEELLLDLGFGVEEPDITVRIPARFINHQSKARGIDIQLFLEAQKNRIDIENPDVRSEHHISSLDNCGTFLYM</sequence>
<dbReference type="Proteomes" id="UP000314983">
    <property type="component" value="Chromosome 10"/>
</dbReference>
<keyword evidence="3" id="KW-1185">Reference proteome</keyword>
<accession>A0AAY5EQT9</accession>
<dbReference type="SMART" id="SM01257">
    <property type="entry name" value="KRAP_IP3R_bind"/>
    <property type="match status" value="1"/>
</dbReference>
<reference evidence="2 3" key="1">
    <citation type="submission" date="2020-05" db="EMBL/GenBank/DDBJ databases">
        <title>Electrophorus electricus (electric eel) genome, fEleEle1, primary haplotype.</title>
        <authorList>
            <person name="Myers G."/>
            <person name="Meyer A."/>
            <person name="Fedrigo O."/>
            <person name="Formenti G."/>
            <person name="Rhie A."/>
            <person name="Tracey A."/>
            <person name="Sims Y."/>
            <person name="Jarvis E.D."/>
        </authorList>
    </citation>
    <scope>NUCLEOTIDE SEQUENCE [LARGE SCALE GENOMIC DNA]</scope>
</reference>
<proteinExistence type="predicted"/>
<dbReference type="PANTHER" id="PTHR17469">
    <property type="entry name" value="SPERM SPECIFIC ANTIGEN 2-RELATED"/>
    <property type="match status" value="1"/>
</dbReference>
<reference evidence="2" key="3">
    <citation type="submission" date="2025-09" db="UniProtKB">
        <authorList>
            <consortium name="Ensembl"/>
        </authorList>
    </citation>
    <scope>IDENTIFICATION</scope>
</reference>
<organism evidence="2 3">
    <name type="scientific">Electrophorus electricus</name>
    <name type="common">Electric eel</name>
    <name type="synonym">Gymnotus electricus</name>
    <dbReference type="NCBI Taxonomy" id="8005"/>
    <lineage>
        <taxon>Eukaryota</taxon>
        <taxon>Metazoa</taxon>
        <taxon>Chordata</taxon>
        <taxon>Craniata</taxon>
        <taxon>Vertebrata</taxon>
        <taxon>Euteleostomi</taxon>
        <taxon>Actinopterygii</taxon>
        <taxon>Neopterygii</taxon>
        <taxon>Teleostei</taxon>
        <taxon>Ostariophysi</taxon>
        <taxon>Gymnotiformes</taxon>
        <taxon>Gymnotoidei</taxon>
        <taxon>Gymnotidae</taxon>
        <taxon>Electrophorus</taxon>
    </lineage>
</organism>
<dbReference type="PANTHER" id="PTHR17469:SF14">
    <property type="entry name" value="PROTEIN ITPRID1"/>
    <property type="match status" value="1"/>
</dbReference>
<dbReference type="InterPro" id="IPR043444">
    <property type="entry name" value="TESPA1-like"/>
</dbReference>
<evidence type="ECO:0000259" key="1">
    <source>
        <dbReference type="SMART" id="SM01257"/>
    </source>
</evidence>
<reference evidence="2" key="2">
    <citation type="submission" date="2025-08" db="UniProtKB">
        <authorList>
            <consortium name="Ensembl"/>
        </authorList>
    </citation>
    <scope>IDENTIFICATION</scope>
</reference>
<feature type="domain" description="ITPR-interacting" evidence="1">
    <location>
        <begin position="1"/>
        <end position="75"/>
    </location>
</feature>
<dbReference type="Ensembl" id="ENSEEET00000057153.1">
    <property type="protein sequence ID" value="ENSEEEP00000059305.1"/>
    <property type="gene ID" value="ENSEEEG00000028137.1"/>
</dbReference>
<evidence type="ECO:0000313" key="2">
    <source>
        <dbReference type="Ensembl" id="ENSEEEP00000059305.1"/>
    </source>
</evidence>
<protein>
    <recommendedName>
        <fullName evidence="1">ITPR-interacting domain-containing protein</fullName>
    </recommendedName>
</protein>
<evidence type="ECO:0000313" key="3">
    <source>
        <dbReference type="Proteomes" id="UP000314983"/>
    </source>
</evidence>
<name>A0AAY5EQT9_ELEEL</name>
<dbReference type="Pfam" id="PF14722">
    <property type="entry name" value="KRAP_IP3R_bind"/>
    <property type="match status" value="1"/>
</dbReference>
<dbReference type="GO" id="GO:0005102">
    <property type="term" value="F:signaling receptor binding"/>
    <property type="evidence" value="ECO:0007669"/>
    <property type="project" value="InterPro"/>
</dbReference>
<dbReference type="GeneTree" id="ENSGT00940000161762"/>
<dbReference type="InterPro" id="IPR029325">
    <property type="entry name" value="ITPR-bd"/>
</dbReference>